<keyword evidence="1" id="KW-0472">Membrane</keyword>
<dbReference type="EMBL" id="CP022743">
    <property type="protein sequence ID" value="ASU35168.1"/>
    <property type="molecule type" value="Genomic_DNA"/>
</dbReference>
<feature type="transmembrane region" description="Helical" evidence="1">
    <location>
        <begin position="6"/>
        <end position="24"/>
    </location>
</feature>
<dbReference type="KEGG" id="muc:MuYL_3283"/>
<organism evidence="2 3">
    <name type="scientific">Mucilaginibacter xinganensis</name>
    <dbReference type="NCBI Taxonomy" id="1234841"/>
    <lineage>
        <taxon>Bacteria</taxon>
        <taxon>Pseudomonadati</taxon>
        <taxon>Bacteroidota</taxon>
        <taxon>Sphingobacteriia</taxon>
        <taxon>Sphingobacteriales</taxon>
        <taxon>Sphingobacteriaceae</taxon>
        <taxon>Mucilaginibacter</taxon>
    </lineage>
</organism>
<dbReference type="AlphaFoldDB" id="A0A223P022"/>
<gene>
    <name evidence="2" type="ORF">MuYL_3283</name>
</gene>
<keyword evidence="3" id="KW-1185">Reference proteome</keyword>
<name>A0A223P022_9SPHI</name>
<keyword evidence="1" id="KW-0812">Transmembrane</keyword>
<accession>A0A223P022</accession>
<evidence type="ECO:0000313" key="3">
    <source>
        <dbReference type="Proteomes" id="UP000215002"/>
    </source>
</evidence>
<dbReference type="Proteomes" id="UP000215002">
    <property type="component" value="Chromosome"/>
</dbReference>
<reference evidence="2 3" key="1">
    <citation type="submission" date="2017-08" db="EMBL/GenBank/DDBJ databases">
        <title>Complete genome sequence of Mucilaginibacter sp. strain BJC16-A31.</title>
        <authorList>
            <consortium name="Henan University of Science and Technology"/>
            <person name="You X."/>
        </authorList>
    </citation>
    <scope>NUCLEOTIDE SEQUENCE [LARGE SCALE GENOMIC DNA]</scope>
    <source>
        <strain evidence="2 3">BJC16-A31</strain>
    </source>
</reference>
<evidence type="ECO:0000256" key="1">
    <source>
        <dbReference type="SAM" id="Phobius"/>
    </source>
</evidence>
<proteinExistence type="predicted"/>
<keyword evidence="1" id="KW-1133">Transmembrane helix</keyword>
<protein>
    <submittedName>
        <fullName evidence="2">Uncharacterized protein</fullName>
    </submittedName>
</protein>
<evidence type="ECO:0000313" key="2">
    <source>
        <dbReference type="EMBL" id="ASU35168.1"/>
    </source>
</evidence>
<sequence length="53" mass="6223">MLSILGLIKFSIIFFLAALYPYWLRTISHFGCLYPKIVFKGIKMKILLIVFIQ</sequence>